<organism evidence="9 10">
    <name type="scientific">Strawberry lethal yellows phytoplasma (CPA) str. NZSb11</name>
    <dbReference type="NCBI Taxonomy" id="980422"/>
    <lineage>
        <taxon>Bacteria</taxon>
        <taxon>Bacillati</taxon>
        <taxon>Mycoplasmatota</taxon>
        <taxon>Mollicutes</taxon>
        <taxon>Acholeplasmatales</taxon>
        <taxon>Acholeplasmataceae</taxon>
        <taxon>Candidatus Phytoplasma</taxon>
        <taxon>16SrXII (Stolbur group)</taxon>
    </lineage>
</organism>
<dbReference type="InterPro" id="IPR000515">
    <property type="entry name" value="MetI-like"/>
</dbReference>
<dbReference type="RefSeq" id="WP_015637588.1">
    <property type="nucleotide sequence ID" value="NC_021236.1"/>
</dbReference>
<keyword evidence="3 7" id="KW-0812">Transmembrane</keyword>
<reference evidence="9 10" key="1">
    <citation type="journal article" date="2013" name="BMC Genomics">
        <title>Comparison of the complete genome sequence of two closely related isolates of 'Candidatus Phytoplasma australiense' reveals genome plasticity.</title>
        <authorList>
            <person name="Andersen M.T."/>
            <person name="Liefting L.W."/>
            <person name="Havukkala I."/>
            <person name="Beever R.E."/>
        </authorList>
    </citation>
    <scope>NUCLEOTIDE SEQUENCE [LARGE SCALE GENOMIC DNA]</scope>
    <source>
        <strain evidence="9 10">NZSb11</strain>
    </source>
</reference>
<keyword evidence="10" id="KW-1185">Reference proteome</keyword>
<keyword evidence="5 7" id="KW-1133">Transmembrane helix</keyword>
<protein>
    <submittedName>
        <fullName evidence="9">Inner membrane amino-acid ABC transporter permease protein yecS</fullName>
    </submittedName>
</protein>
<evidence type="ECO:0000259" key="8">
    <source>
        <dbReference type="PROSITE" id="PS50928"/>
    </source>
</evidence>
<dbReference type="GO" id="GO:0006865">
    <property type="term" value="P:amino acid transport"/>
    <property type="evidence" value="ECO:0007669"/>
    <property type="project" value="UniProtKB-KW"/>
</dbReference>
<dbReference type="GO" id="GO:0055085">
    <property type="term" value="P:transmembrane transport"/>
    <property type="evidence" value="ECO:0007669"/>
    <property type="project" value="InterPro"/>
</dbReference>
<dbReference type="HOGENOM" id="CLU_874119_0_0_14"/>
<evidence type="ECO:0000256" key="4">
    <source>
        <dbReference type="ARBA" id="ARBA00022970"/>
    </source>
</evidence>
<dbReference type="PROSITE" id="PS50928">
    <property type="entry name" value="ABC_TM1"/>
    <property type="match status" value="1"/>
</dbReference>
<dbReference type="KEGG" id="nzs:SLY_0017"/>
<name>R4RZR4_PHYAS</name>
<feature type="transmembrane region" description="Helical" evidence="7">
    <location>
        <begin position="198"/>
        <end position="220"/>
    </location>
</feature>
<evidence type="ECO:0000256" key="6">
    <source>
        <dbReference type="ARBA" id="ARBA00023136"/>
    </source>
</evidence>
<dbReference type="CDD" id="cd06261">
    <property type="entry name" value="TM_PBP2"/>
    <property type="match status" value="1"/>
</dbReference>
<sequence length="318" mass="36416">MKCLYQTGTFYEDIAQKLKGSEIVELDNFDIQAQNVKTDSNKYFYVADAAVSKAHKKTDPDDLELIDVPINSDLMKNIIKPSEGILGIAFKKENIAKKGITQQALDNFLENNLSQQQRKELWSMAEETIDPDKSMLTIFRNNFPLYKKGIATTLKFGIYGTLGGFALSLLLVFFKVLNITKKNSHFVIYYLHQTGCKIIDIYIWVIKSTPMLVQAFVGYYVFKELFLKDVSWYTPMFSAYMVIILNTMGYIAEIITKNISFLDKGQIEASSSLGMSHTQTMYNIVLPQAIKTSEVPILNQFIMNLKDCVVFSTLRWYY</sequence>
<comment type="similarity">
    <text evidence="2">Belongs to the binding-protein-dependent transport system permease family. HisMQ subfamily.</text>
</comment>
<keyword evidence="4" id="KW-0029">Amino-acid transport</keyword>
<dbReference type="InterPro" id="IPR043429">
    <property type="entry name" value="ArtM/GltK/GlnP/TcyL/YhdX-like"/>
</dbReference>
<dbReference type="GO" id="GO:0005886">
    <property type="term" value="C:plasma membrane"/>
    <property type="evidence" value="ECO:0007669"/>
    <property type="project" value="UniProtKB-SubCell"/>
</dbReference>
<evidence type="ECO:0000313" key="9">
    <source>
        <dbReference type="EMBL" id="AGL89943.1"/>
    </source>
</evidence>
<feature type="transmembrane region" description="Helical" evidence="7">
    <location>
        <begin position="232"/>
        <end position="252"/>
    </location>
</feature>
<dbReference type="PANTHER" id="PTHR30614:SF20">
    <property type="entry name" value="GLUTAMINE TRANSPORT SYSTEM PERMEASE PROTEIN GLNP"/>
    <property type="match status" value="1"/>
</dbReference>
<evidence type="ECO:0000256" key="5">
    <source>
        <dbReference type="ARBA" id="ARBA00022989"/>
    </source>
</evidence>
<dbReference type="SUPFAM" id="SSF161098">
    <property type="entry name" value="MetI-like"/>
    <property type="match status" value="1"/>
</dbReference>
<evidence type="ECO:0000313" key="10">
    <source>
        <dbReference type="Proteomes" id="UP000013941"/>
    </source>
</evidence>
<comment type="subcellular location">
    <subcellularLocation>
        <location evidence="7">Cell membrane</location>
        <topology evidence="7">Multi-pass membrane protein</topology>
    </subcellularLocation>
    <subcellularLocation>
        <location evidence="1">Membrane</location>
        <topology evidence="1">Multi-pass membrane protein</topology>
    </subcellularLocation>
</comment>
<keyword evidence="7" id="KW-0813">Transport</keyword>
<feature type="domain" description="ABC transmembrane type-1" evidence="8">
    <location>
        <begin position="150"/>
        <end position="318"/>
    </location>
</feature>
<dbReference type="Gene3D" id="1.10.3720.10">
    <property type="entry name" value="MetI-like"/>
    <property type="match status" value="1"/>
</dbReference>
<dbReference type="Proteomes" id="UP000013941">
    <property type="component" value="Chromosome"/>
</dbReference>
<proteinExistence type="inferred from homology"/>
<dbReference type="InterPro" id="IPR035906">
    <property type="entry name" value="MetI-like_sf"/>
</dbReference>
<keyword evidence="6 7" id="KW-0472">Membrane</keyword>
<gene>
    <name evidence="9" type="primary">yecS</name>
    <name evidence="9" type="ORF">SLY_0017</name>
</gene>
<dbReference type="Pfam" id="PF00528">
    <property type="entry name" value="BPD_transp_1"/>
    <property type="match status" value="1"/>
</dbReference>
<accession>R4RZR4</accession>
<dbReference type="AlphaFoldDB" id="R4RZR4"/>
<evidence type="ECO:0000256" key="1">
    <source>
        <dbReference type="ARBA" id="ARBA00004141"/>
    </source>
</evidence>
<evidence type="ECO:0000256" key="2">
    <source>
        <dbReference type="ARBA" id="ARBA00010072"/>
    </source>
</evidence>
<evidence type="ECO:0000256" key="7">
    <source>
        <dbReference type="RuleBase" id="RU363032"/>
    </source>
</evidence>
<dbReference type="PATRIC" id="fig|980422.3.peg.18"/>
<dbReference type="PANTHER" id="PTHR30614">
    <property type="entry name" value="MEMBRANE COMPONENT OF AMINO ACID ABC TRANSPORTER"/>
    <property type="match status" value="1"/>
</dbReference>
<dbReference type="EMBL" id="CP002548">
    <property type="protein sequence ID" value="AGL89943.1"/>
    <property type="molecule type" value="Genomic_DNA"/>
</dbReference>
<feature type="transmembrane region" description="Helical" evidence="7">
    <location>
        <begin position="156"/>
        <end position="177"/>
    </location>
</feature>
<evidence type="ECO:0000256" key="3">
    <source>
        <dbReference type="ARBA" id="ARBA00022692"/>
    </source>
</evidence>